<gene>
    <name evidence="1" type="ORF">CCO03_03160</name>
</gene>
<evidence type="ECO:0000313" key="1">
    <source>
        <dbReference type="EMBL" id="ARU03815.1"/>
    </source>
</evidence>
<accession>A0A1Y0EJK4</accession>
<sequence>MTTTNADVLRDDALDAFLDQVIAVARGDNLNPGDDDEHPELNEAQEIQARADACALLSSRTLAPADLSVLERLFRIWLWLEQPARAQAAIDAHEPALLSERPPGDHPDIVEMCALWRVEAAVQQADTPPAQLAALFEAAADGIGAASRQPDRPEHLTRHRWSGLMNDARLARQADIHERCARELHALHVQLPERQAWRTYDDAALQLSLALTAELRGEAAQAQQLALKAAQTLAHPAAGQDVDEDDWLRLAPDLVRLAPDTQALVDERARQALGPNPNPARLRDLSVRLARLQATSCWAQGNRAGALAAARRGRFLLTSDNDDAFTVTLMDWLMACDQEAEAARLALDACWNQREPSGAHAVTLAHRQLAIPSDHAGLWTLALAAAAFEGDLSPHDLQTLGHDDADQATRHLISHANALLPNHPALAVLEGRLLRREGQLAQALPKLERLLDIPDLANSDCALDLWYTRMQVLGSAQAMNQRFVEANSGNWSYALGVTLSDPDTVMDQLALTDAQREAFPSDALDALSTRYYERALMQFEAFFATGEGHVRDGDIHTYSMNCNNLAIAYRTGTDRTEEALALHRKGLAASPFAEHKLGAMWCLYKLDRHAEFVEAAEQLWHYAQDHGFGRHDPNSYFSNVAWALQHINRGHEIEIWLDRLRQWRTQQPDSELQENRPWLLGCEASMLDYLYRSKPDDALARMQAIRPELMACGRTWGLRRLGDGLLDAGQAQLALETYERAVAVFDPELDMEEARTHALSAIDKAREAVRKAKPFWRRWL</sequence>
<dbReference type="KEGG" id="cser:CCO03_03160"/>
<protein>
    <recommendedName>
        <fullName evidence="3">Tetratricopeptide repeat protein</fullName>
    </recommendedName>
</protein>
<reference evidence="1 2" key="1">
    <citation type="submission" date="2017-05" db="EMBL/GenBank/DDBJ databases">
        <authorList>
            <person name="Song R."/>
            <person name="Chenine A.L."/>
            <person name="Ruprecht R.M."/>
        </authorList>
    </citation>
    <scope>NUCLEOTIDE SEQUENCE [LARGE SCALE GENOMIC DNA]</scope>
    <source>
        <strain evidence="1 2">DSM 26136</strain>
    </source>
</reference>
<name>A0A1Y0EJK4_9BURK</name>
<dbReference type="Proteomes" id="UP000196138">
    <property type="component" value="Chromosome"/>
</dbReference>
<dbReference type="EMBL" id="CP021455">
    <property type="protein sequence ID" value="ARU03815.1"/>
    <property type="molecule type" value="Genomic_DNA"/>
</dbReference>
<dbReference type="AlphaFoldDB" id="A0A1Y0EJK4"/>
<dbReference type="RefSeq" id="WP_087277157.1">
    <property type="nucleotide sequence ID" value="NZ_CP021455.1"/>
</dbReference>
<evidence type="ECO:0008006" key="3">
    <source>
        <dbReference type="Google" id="ProtNLM"/>
    </source>
</evidence>
<dbReference type="OrthoDB" id="9032021at2"/>
<organism evidence="1 2">
    <name type="scientific">Comamonas serinivorans</name>
    <dbReference type="NCBI Taxonomy" id="1082851"/>
    <lineage>
        <taxon>Bacteria</taxon>
        <taxon>Pseudomonadati</taxon>
        <taxon>Pseudomonadota</taxon>
        <taxon>Betaproteobacteria</taxon>
        <taxon>Burkholderiales</taxon>
        <taxon>Comamonadaceae</taxon>
        <taxon>Comamonas</taxon>
    </lineage>
</organism>
<proteinExistence type="predicted"/>
<evidence type="ECO:0000313" key="2">
    <source>
        <dbReference type="Proteomes" id="UP000196138"/>
    </source>
</evidence>
<keyword evidence="2" id="KW-1185">Reference proteome</keyword>